<name>A0A1L0DG64_9ASCO</name>
<evidence type="ECO:0000256" key="1">
    <source>
        <dbReference type="SAM" id="MobiDB-lite"/>
    </source>
</evidence>
<dbReference type="Proteomes" id="UP000182334">
    <property type="component" value="Chromosome V"/>
</dbReference>
<feature type="region of interest" description="Disordered" evidence="1">
    <location>
        <begin position="1"/>
        <end position="32"/>
    </location>
</feature>
<dbReference type="EMBL" id="LT635760">
    <property type="protein sequence ID" value="SGZ54928.1"/>
    <property type="molecule type" value="Genomic_DNA"/>
</dbReference>
<evidence type="ECO:0000313" key="3">
    <source>
        <dbReference type="Proteomes" id="UP000182334"/>
    </source>
</evidence>
<evidence type="ECO:0000313" key="2">
    <source>
        <dbReference type="EMBL" id="SGZ54928.1"/>
    </source>
</evidence>
<gene>
    <name evidence="2" type="ORF">SAMEA4029010_CIC11G00000005767</name>
</gene>
<accession>A0A1L0DG64</accession>
<organism evidence="2 3">
    <name type="scientific">Sungouiella intermedia</name>
    <dbReference type="NCBI Taxonomy" id="45354"/>
    <lineage>
        <taxon>Eukaryota</taxon>
        <taxon>Fungi</taxon>
        <taxon>Dikarya</taxon>
        <taxon>Ascomycota</taxon>
        <taxon>Saccharomycotina</taxon>
        <taxon>Pichiomycetes</taxon>
        <taxon>Metschnikowiaceae</taxon>
        <taxon>Sungouiella</taxon>
    </lineage>
</organism>
<sequence>MHARNEKRGPTTPLSLSKLQNKRKFHPKSDLAEANSPLMLHSMASTTTEYQKELLEAKYRTWLAENELARYKEVFAFLELERELAS</sequence>
<dbReference type="AlphaFoldDB" id="A0A1L0DG64"/>
<reference evidence="2 3" key="1">
    <citation type="submission" date="2016-10" db="EMBL/GenBank/DDBJ databases">
        <authorList>
            <person name="de Groot N.N."/>
        </authorList>
    </citation>
    <scope>NUCLEOTIDE SEQUENCE [LARGE SCALE GENOMIC DNA]</scope>
    <source>
        <strain evidence="2 3">CBS 141442</strain>
    </source>
</reference>
<protein>
    <submittedName>
        <fullName evidence="2">CIC11C00000005767</fullName>
    </submittedName>
</protein>
<keyword evidence="3" id="KW-1185">Reference proteome</keyword>
<proteinExistence type="predicted"/>